<keyword evidence="5 7" id="KW-1133">Transmembrane helix</keyword>
<dbReference type="InterPro" id="IPR035906">
    <property type="entry name" value="MetI-like_sf"/>
</dbReference>
<evidence type="ECO:0000256" key="2">
    <source>
        <dbReference type="ARBA" id="ARBA00022448"/>
    </source>
</evidence>
<dbReference type="InterPro" id="IPR000515">
    <property type="entry name" value="MetI-like"/>
</dbReference>
<dbReference type="EMBL" id="CP012117">
    <property type="protein sequence ID" value="ANP27298.1"/>
    <property type="molecule type" value="Genomic_DNA"/>
</dbReference>
<evidence type="ECO:0000313" key="9">
    <source>
        <dbReference type="EMBL" id="ANP27298.1"/>
    </source>
</evidence>
<dbReference type="AlphaFoldDB" id="A0A1B0ZH82"/>
<dbReference type="SUPFAM" id="SSF161098">
    <property type="entry name" value="MetI-like"/>
    <property type="match status" value="1"/>
</dbReference>
<keyword evidence="3" id="KW-1003">Cell membrane</keyword>
<feature type="transmembrane region" description="Helical" evidence="7">
    <location>
        <begin position="195"/>
        <end position="217"/>
    </location>
</feature>
<protein>
    <recommendedName>
        <fullName evidence="8">ABC transmembrane type-1 domain-containing protein</fullName>
    </recommendedName>
</protein>
<dbReference type="PANTHER" id="PTHR30193">
    <property type="entry name" value="ABC TRANSPORTER PERMEASE PROTEIN"/>
    <property type="match status" value="1"/>
</dbReference>
<organism evidence="9 10">
    <name type="scientific">Dermabacter vaginalis</name>
    <dbReference type="NCBI Taxonomy" id="1630135"/>
    <lineage>
        <taxon>Bacteria</taxon>
        <taxon>Bacillati</taxon>
        <taxon>Actinomycetota</taxon>
        <taxon>Actinomycetes</taxon>
        <taxon>Micrococcales</taxon>
        <taxon>Dermabacteraceae</taxon>
        <taxon>Dermabacter</taxon>
    </lineage>
</organism>
<gene>
    <name evidence="9" type="ORF">DAD186_07480</name>
</gene>
<feature type="domain" description="ABC transmembrane type-1" evidence="8">
    <location>
        <begin position="63"/>
        <end position="275"/>
    </location>
</feature>
<evidence type="ECO:0000259" key="8">
    <source>
        <dbReference type="PROSITE" id="PS50928"/>
    </source>
</evidence>
<dbReference type="PROSITE" id="PS50928">
    <property type="entry name" value="ABC_TM1"/>
    <property type="match status" value="1"/>
</dbReference>
<dbReference type="GO" id="GO:0005886">
    <property type="term" value="C:plasma membrane"/>
    <property type="evidence" value="ECO:0007669"/>
    <property type="project" value="UniProtKB-SubCell"/>
</dbReference>
<dbReference type="InterPro" id="IPR051393">
    <property type="entry name" value="ABC_transporter_permease"/>
</dbReference>
<accession>A0A1B0ZH82</accession>
<feature type="transmembrane region" description="Helical" evidence="7">
    <location>
        <begin position="12"/>
        <end position="35"/>
    </location>
</feature>
<evidence type="ECO:0000256" key="5">
    <source>
        <dbReference type="ARBA" id="ARBA00022989"/>
    </source>
</evidence>
<feature type="transmembrane region" description="Helical" evidence="7">
    <location>
        <begin position="144"/>
        <end position="167"/>
    </location>
</feature>
<keyword evidence="2 7" id="KW-0813">Transport</keyword>
<dbReference type="Proteomes" id="UP000092596">
    <property type="component" value="Chromosome"/>
</dbReference>
<reference evidence="9 10" key="1">
    <citation type="submission" date="2015-06" db="EMBL/GenBank/DDBJ databases">
        <title>Investigation of pathophysiology for high-risk pregnancy and development of treatment modality based on it.</title>
        <authorList>
            <person name="Kim B.-C."/>
            <person name="Lim S."/>
        </authorList>
    </citation>
    <scope>NUCLEOTIDE SEQUENCE [LARGE SCALE GENOMIC DNA]</scope>
    <source>
        <strain evidence="9 10">AD1-86</strain>
    </source>
</reference>
<evidence type="ECO:0000256" key="4">
    <source>
        <dbReference type="ARBA" id="ARBA00022692"/>
    </source>
</evidence>
<keyword evidence="6 7" id="KW-0472">Membrane</keyword>
<evidence type="ECO:0000256" key="6">
    <source>
        <dbReference type="ARBA" id="ARBA00023136"/>
    </source>
</evidence>
<dbReference type="Pfam" id="PF00528">
    <property type="entry name" value="BPD_transp_1"/>
    <property type="match status" value="1"/>
</dbReference>
<sequence>MMRLRHPILSWLFVLPAAIGVFAFILLPVVVAFGLSLTNWEIVGSRDFIGFKNYEILFSGDALWNSLFVTLLFTLMSVPLGIALGLLLAVQLNKMFPGSTLFRIIVVIPWVCAPVAIGVVWKWIYQPTYGALNALLGTRIEWLTSHTLALPAVAFVAVWQAVGYNALFYQAGLQKIPPSIYEAAELDGAGSVRRFFAITLPLLNPTTFFVALTQMVASFQVFDTVYSLTGGGPGNSTQVVASLIYNEAFGAGRLGRAGAVAVILFVILAALSFIQQRFFSSRITYDMS</sequence>
<comment type="similarity">
    <text evidence="7">Belongs to the binding-protein-dependent transport system permease family.</text>
</comment>
<evidence type="ECO:0000256" key="1">
    <source>
        <dbReference type="ARBA" id="ARBA00004651"/>
    </source>
</evidence>
<dbReference type="GO" id="GO:0055085">
    <property type="term" value="P:transmembrane transport"/>
    <property type="evidence" value="ECO:0007669"/>
    <property type="project" value="InterPro"/>
</dbReference>
<dbReference type="PANTHER" id="PTHR30193:SF37">
    <property type="entry name" value="INNER MEMBRANE ABC TRANSPORTER PERMEASE PROTEIN YCJO"/>
    <property type="match status" value="1"/>
</dbReference>
<evidence type="ECO:0000256" key="7">
    <source>
        <dbReference type="RuleBase" id="RU363032"/>
    </source>
</evidence>
<evidence type="ECO:0000313" key="10">
    <source>
        <dbReference type="Proteomes" id="UP000092596"/>
    </source>
</evidence>
<feature type="transmembrane region" description="Helical" evidence="7">
    <location>
        <begin position="101"/>
        <end position="124"/>
    </location>
</feature>
<dbReference type="PATRIC" id="fig|1630135.4.peg.750"/>
<feature type="transmembrane region" description="Helical" evidence="7">
    <location>
        <begin position="67"/>
        <end position="89"/>
    </location>
</feature>
<dbReference type="Gene3D" id="1.10.3720.10">
    <property type="entry name" value="MetI-like"/>
    <property type="match status" value="1"/>
</dbReference>
<evidence type="ECO:0000256" key="3">
    <source>
        <dbReference type="ARBA" id="ARBA00022475"/>
    </source>
</evidence>
<keyword evidence="4 7" id="KW-0812">Transmembrane</keyword>
<proteinExistence type="inferred from homology"/>
<name>A0A1B0ZH82_9MICO</name>
<dbReference type="KEGG" id="dva:DAD186_07480"/>
<feature type="transmembrane region" description="Helical" evidence="7">
    <location>
        <begin position="254"/>
        <end position="274"/>
    </location>
</feature>
<comment type="subcellular location">
    <subcellularLocation>
        <location evidence="1 7">Cell membrane</location>
        <topology evidence="1 7">Multi-pass membrane protein</topology>
    </subcellularLocation>
</comment>
<dbReference type="STRING" id="1630135.DAD186_07480"/>
<dbReference type="CDD" id="cd06261">
    <property type="entry name" value="TM_PBP2"/>
    <property type="match status" value="1"/>
</dbReference>